<protein>
    <submittedName>
        <fullName evidence="1">Uncharacterized protein</fullName>
    </submittedName>
</protein>
<gene>
    <name evidence="1" type="ORF">S01H1_85789</name>
</gene>
<comment type="caution">
    <text evidence="1">The sequence shown here is derived from an EMBL/GenBank/DDBJ whole genome shotgun (WGS) entry which is preliminary data.</text>
</comment>
<name>X0XHM6_9ZZZZ</name>
<sequence length="67" mass="7096">LGVVAAIFWAMFSLGTPLQERLDEWLVQGSAERLESVLEGAPDRLGSLLTDGVIGGAGLELTFVPIL</sequence>
<accession>X0XHM6</accession>
<feature type="non-terminal residue" evidence="1">
    <location>
        <position position="67"/>
    </location>
</feature>
<dbReference type="EMBL" id="BARS01059074">
    <property type="protein sequence ID" value="GAG42679.1"/>
    <property type="molecule type" value="Genomic_DNA"/>
</dbReference>
<organism evidence="1">
    <name type="scientific">marine sediment metagenome</name>
    <dbReference type="NCBI Taxonomy" id="412755"/>
    <lineage>
        <taxon>unclassified sequences</taxon>
        <taxon>metagenomes</taxon>
        <taxon>ecological metagenomes</taxon>
    </lineage>
</organism>
<dbReference type="AlphaFoldDB" id="X0XHM6"/>
<proteinExistence type="predicted"/>
<reference evidence="1" key="1">
    <citation type="journal article" date="2014" name="Front. Microbiol.">
        <title>High frequency of phylogenetically diverse reductive dehalogenase-homologous genes in deep subseafloor sedimentary metagenomes.</title>
        <authorList>
            <person name="Kawai M."/>
            <person name="Futagami T."/>
            <person name="Toyoda A."/>
            <person name="Takaki Y."/>
            <person name="Nishi S."/>
            <person name="Hori S."/>
            <person name="Arai W."/>
            <person name="Tsubouchi T."/>
            <person name="Morono Y."/>
            <person name="Uchiyama I."/>
            <person name="Ito T."/>
            <person name="Fujiyama A."/>
            <person name="Inagaki F."/>
            <person name="Takami H."/>
        </authorList>
    </citation>
    <scope>NUCLEOTIDE SEQUENCE</scope>
    <source>
        <strain evidence="1">Expedition CK06-06</strain>
    </source>
</reference>
<feature type="non-terminal residue" evidence="1">
    <location>
        <position position="1"/>
    </location>
</feature>
<evidence type="ECO:0000313" key="1">
    <source>
        <dbReference type="EMBL" id="GAG42679.1"/>
    </source>
</evidence>